<evidence type="ECO:0000313" key="1">
    <source>
        <dbReference type="EMBL" id="DAF45450.1"/>
    </source>
</evidence>
<organism evidence="1">
    <name type="scientific">Siphoviridae sp. ctBLh2</name>
    <dbReference type="NCBI Taxonomy" id="2827803"/>
    <lineage>
        <taxon>Viruses</taxon>
        <taxon>Duplodnaviria</taxon>
        <taxon>Heunggongvirae</taxon>
        <taxon>Uroviricota</taxon>
        <taxon>Caudoviricetes</taxon>
    </lineage>
</organism>
<reference evidence="1" key="1">
    <citation type="journal article" date="2021" name="Proc. Natl. Acad. Sci. U.S.A.">
        <title>A Catalog of Tens of Thousands of Viruses from Human Metagenomes Reveals Hidden Associations with Chronic Diseases.</title>
        <authorList>
            <person name="Tisza M.J."/>
            <person name="Buck C.B."/>
        </authorList>
    </citation>
    <scope>NUCLEOTIDE SEQUENCE</scope>
    <source>
        <strain evidence="1">CtBLh2</strain>
    </source>
</reference>
<sequence>MRTCSREAPARRLRLSNWPRTPSKPTSSSDMRHLLNSLCIILLCLAAPVVRAAGVKTTCSGCEPGELAFARSEIDALFAPAIAGTELEGNCRIRLECDPSIDDGSFGYRSEDGRRITVYGGDPISVTNGLHTLLERMGFLFDITGVTRPERADLAALDHADVRIRPNVRWRGIRQHVNFPMDISSYPIDQAKRYLENLVRMRFNKFVVHSYIFMWHEEPVSQDSTNYAGSFFYGHRHDFSDSPFLKSVNRENRSIFCIPDIEPCYDDVPERSKRAVAWMGELLDYAKSLGLYVQFSYEPRHSTVERAVRLGQIIARTYPRIDALELMAEETGGWGPSCTAEEVRAKLLEFFPSDVLSDTLVMNAIRDRQPDMAELYHQIGTNMEAIRRMECDPGMKGIRKFVLGIYCSIPDQVGPAYHLALKYLPGHDISIMPSHGSDGVAAAVERIVSDPADLRRTQIYSWIEFDGLMYMQQNAIDGLERLFGHVERLGGGEMLHSICFNHWRSAENRTTFRFAADACLSRGVSRGAFYEEYARRLGIRDAETYAEAMRLINEADSYATVNLGNIGFCWVGAWSNGGLFTWMKRENIDRCSALYAAAGARIAAVRAGTRSLPGLEYLDLLANRIDCSILYLEAFRHASALEPFTRSTHGSLSEQDRAAAASLCNRSLRLFDRYMELYASLMPDRGSLGTVVSVWFAPVHGLKVLRNRLTGIPLEQQAPVAESADEPPLPILYQTN</sequence>
<proteinExistence type="predicted"/>
<protein>
    <submittedName>
        <fullName evidence="1">Alpha-glucoronidase</fullName>
    </submittedName>
</protein>
<name>A0A8S5S419_9CAUD</name>
<dbReference type="EMBL" id="BK032514">
    <property type="protein sequence ID" value="DAF45450.1"/>
    <property type="molecule type" value="Genomic_DNA"/>
</dbReference>
<accession>A0A8S5S419</accession>